<dbReference type="Gene3D" id="3.40.50.300">
    <property type="entry name" value="P-loop containing nucleotide triphosphate hydrolases"/>
    <property type="match status" value="1"/>
</dbReference>
<keyword evidence="2" id="KW-0547">Nucleotide-binding</keyword>
<dbReference type="SMART" id="SM00382">
    <property type="entry name" value="AAA"/>
    <property type="match status" value="1"/>
</dbReference>
<accession>F3YWI7</accession>
<dbReference type="PROSITE" id="PS00211">
    <property type="entry name" value="ABC_TRANSPORTER_1"/>
    <property type="match status" value="1"/>
</dbReference>
<evidence type="ECO:0000313" key="5">
    <source>
        <dbReference type="EMBL" id="EGJ49373.1"/>
    </source>
</evidence>
<sequence>MPAMFTLRQLHFGRSNMAPIFRDLSLEIASGSFVLVRGPSGAGKSTLLRLLCRLEEPTSGEVLFDGRPINDLSPELLRRQIPYTQQQPVLLPGSVRENLLLPFTFKANRDLPRPDDATLETHIRSFHLRGVSLKQQALALSVGQRQRLCLIRAMLLSPRALLLDEPTAALDPESATAVHEDLVRLHSQGLTVVIVSHGEWRPAIKHTILTVNDGRVEAV</sequence>
<dbReference type="InterPro" id="IPR017871">
    <property type="entry name" value="ABC_transporter-like_CS"/>
</dbReference>
<dbReference type="EMBL" id="CP003221">
    <property type="protein sequence ID" value="EGJ49373.1"/>
    <property type="molecule type" value="Genomic_DNA"/>
</dbReference>
<gene>
    <name evidence="5" type="ORF">Desaf_1027</name>
</gene>
<evidence type="ECO:0000313" key="6">
    <source>
        <dbReference type="Proteomes" id="UP000007844"/>
    </source>
</evidence>
<dbReference type="Proteomes" id="UP000007844">
    <property type="component" value="Chromosome"/>
</dbReference>
<evidence type="ECO:0000256" key="1">
    <source>
        <dbReference type="ARBA" id="ARBA00022448"/>
    </source>
</evidence>
<evidence type="ECO:0000256" key="3">
    <source>
        <dbReference type="ARBA" id="ARBA00022840"/>
    </source>
</evidence>
<evidence type="ECO:0000256" key="2">
    <source>
        <dbReference type="ARBA" id="ARBA00022741"/>
    </source>
</evidence>
<dbReference type="InterPro" id="IPR003593">
    <property type="entry name" value="AAA+_ATPase"/>
</dbReference>
<dbReference type="STRING" id="690850.Desaf_1027"/>
<dbReference type="GO" id="GO:0005524">
    <property type="term" value="F:ATP binding"/>
    <property type="evidence" value="ECO:0007669"/>
    <property type="project" value="UniProtKB-KW"/>
</dbReference>
<dbReference type="eggNOG" id="COG1132">
    <property type="taxonomic scope" value="Bacteria"/>
</dbReference>
<dbReference type="CDD" id="cd03228">
    <property type="entry name" value="ABCC_MRP_Like"/>
    <property type="match status" value="1"/>
</dbReference>
<dbReference type="PANTHER" id="PTHR43423:SF1">
    <property type="entry name" value="ABC TRANSPORTER I FAMILY MEMBER 17"/>
    <property type="match status" value="1"/>
</dbReference>
<evidence type="ECO:0000259" key="4">
    <source>
        <dbReference type="PROSITE" id="PS50893"/>
    </source>
</evidence>
<dbReference type="InterPro" id="IPR003439">
    <property type="entry name" value="ABC_transporter-like_ATP-bd"/>
</dbReference>
<reference evidence="5 6" key="1">
    <citation type="journal article" date="2011" name="J. Bacteriol.">
        <title>Genome sequence of the mercury-methylating and pleomorphic Desulfovibrio africanus Strain Walvis Bay.</title>
        <authorList>
            <person name="Brown S.D."/>
            <person name="Wall J.D."/>
            <person name="Kucken A.M."/>
            <person name="Gilmour C.C."/>
            <person name="Podar M."/>
            <person name="Brandt C.C."/>
            <person name="Teshima H."/>
            <person name="Detter J.C."/>
            <person name="Han C.S."/>
            <person name="Land M.L."/>
            <person name="Lucas S."/>
            <person name="Han J."/>
            <person name="Pennacchio L."/>
            <person name="Nolan M."/>
            <person name="Pitluck S."/>
            <person name="Woyke T."/>
            <person name="Goodwin L."/>
            <person name="Palumbo A.V."/>
            <person name="Elias D.A."/>
        </authorList>
    </citation>
    <scope>NUCLEOTIDE SEQUENCE [LARGE SCALE GENOMIC DNA]</scope>
    <source>
        <strain evidence="5 6">Walvis Bay</strain>
    </source>
</reference>
<dbReference type="InterPro" id="IPR027417">
    <property type="entry name" value="P-loop_NTPase"/>
</dbReference>
<keyword evidence="1" id="KW-0813">Transport</keyword>
<dbReference type="PROSITE" id="PS50893">
    <property type="entry name" value="ABC_TRANSPORTER_2"/>
    <property type="match status" value="1"/>
</dbReference>
<name>F3YWI7_DESAF</name>
<feature type="domain" description="ABC transporter" evidence="4">
    <location>
        <begin position="5"/>
        <end position="219"/>
    </location>
</feature>
<protein>
    <submittedName>
        <fullName evidence="5">Xenobiotic-transporting ATPase</fullName>
    </submittedName>
</protein>
<dbReference type="Pfam" id="PF00005">
    <property type="entry name" value="ABC_tran"/>
    <property type="match status" value="1"/>
</dbReference>
<keyword evidence="3" id="KW-0067">ATP-binding</keyword>
<organism evidence="5 6">
    <name type="scientific">Desulfocurvibacter africanus subsp. africanus str. Walvis Bay</name>
    <dbReference type="NCBI Taxonomy" id="690850"/>
    <lineage>
        <taxon>Bacteria</taxon>
        <taxon>Pseudomonadati</taxon>
        <taxon>Thermodesulfobacteriota</taxon>
        <taxon>Desulfovibrionia</taxon>
        <taxon>Desulfovibrionales</taxon>
        <taxon>Desulfovibrionaceae</taxon>
        <taxon>Desulfocurvibacter</taxon>
    </lineage>
</organism>
<keyword evidence="6" id="KW-1185">Reference proteome</keyword>
<dbReference type="HOGENOM" id="CLU_000604_1_22_7"/>
<dbReference type="GO" id="GO:0016887">
    <property type="term" value="F:ATP hydrolysis activity"/>
    <property type="evidence" value="ECO:0007669"/>
    <property type="project" value="InterPro"/>
</dbReference>
<dbReference type="KEGG" id="daf:Desaf_1027"/>
<dbReference type="SUPFAM" id="SSF52540">
    <property type="entry name" value="P-loop containing nucleoside triphosphate hydrolases"/>
    <property type="match status" value="1"/>
</dbReference>
<dbReference type="PANTHER" id="PTHR43423">
    <property type="entry name" value="ABC TRANSPORTER I FAMILY MEMBER 17"/>
    <property type="match status" value="1"/>
</dbReference>
<dbReference type="AlphaFoldDB" id="F3YWI7"/>
<proteinExistence type="predicted"/>